<dbReference type="Gene3D" id="2.40.30.170">
    <property type="match status" value="1"/>
</dbReference>
<dbReference type="InterPro" id="IPR010129">
    <property type="entry name" value="T1SS_HlyD"/>
</dbReference>
<evidence type="ECO:0000256" key="2">
    <source>
        <dbReference type="ARBA" id="ARBA00009477"/>
    </source>
</evidence>
<evidence type="ECO:0000313" key="12">
    <source>
        <dbReference type="Proteomes" id="UP000245216"/>
    </source>
</evidence>
<name>A0A2U2BQG3_ALCFA</name>
<keyword evidence="4 9" id="KW-1003">Cell membrane</keyword>
<evidence type="ECO:0000313" key="11">
    <source>
        <dbReference type="EMBL" id="PWE16250.1"/>
    </source>
</evidence>
<dbReference type="InterPro" id="IPR006144">
    <property type="entry name" value="Secretion_HlyD_CS"/>
</dbReference>
<feature type="transmembrane region" description="Helical" evidence="9">
    <location>
        <begin position="49"/>
        <end position="66"/>
    </location>
</feature>
<evidence type="ECO:0000256" key="8">
    <source>
        <dbReference type="ARBA" id="ARBA00023136"/>
    </source>
</evidence>
<dbReference type="STRING" id="511.UZ73_18160"/>
<dbReference type="RefSeq" id="WP_109088615.1">
    <property type="nucleotide sequence ID" value="NZ_QEXO01000001.1"/>
</dbReference>
<evidence type="ECO:0000256" key="9">
    <source>
        <dbReference type="RuleBase" id="RU365093"/>
    </source>
</evidence>
<evidence type="ECO:0000259" key="10">
    <source>
        <dbReference type="Pfam" id="PF26002"/>
    </source>
</evidence>
<accession>A0A2U2BQG3</accession>
<comment type="caution">
    <text evidence="11">The sequence shown here is derived from an EMBL/GenBank/DDBJ whole genome shotgun (WGS) entry which is preliminary data.</text>
</comment>
<dbReference type="NCBIfam" id="TIGR01843">
    <property type="entry name" value="type_I_hlyD"/>
    <property type="match status" value="1"/>
</dbReference>
<dbReference type="PRINTS" id="PR01490">
    <property type="entry name" value="RTXTOXIND"/>
</dbReference>
<dbReference type="Gene3D" id="2.40.50.100">
    <property type="match status" value="1"/>
</dbReference>
<dbReference type="PANTHER" id="PTHR30386">
    <property type="entry name" value="MEMBRANE FUSION SUBUNIT OF EMRAB-TOLC MULTIDRUG EFFLUX PUMP"/>
    <property type="match status" value="1"/>
</dbReference>
<keyword evidence="5 9" id="KW-0997">Cell inner membrane</keyword>
<evidence type="ECO:0000256" key="6">
    <source>
        <dbReference type="ARBA" id="ARBA00022692"/>
    </source>
</evidence>
<dbReference type="GO" id="GO:0009306">
    <property type="term" value="P:protein secretion"/>
    <property type="evidence" value="ECO:0007669"/>
    <property type="project" value="InterPro"/>
</dbReference>
<evidence type="ECO:0000256" key="1">
    <source>
        <dbReference type="ARBA" id="ARBA00004377"/>
    </source>
</evidence>
<keyword evidence="7 9" id="KW-1133">Transmembrane helix</keyword>
<evidence type="ECO:0000256" key="3">
    <source>
        <dbReference type="ARBA" id="ARBA00022448"/>
    </source>
</evidence>
<comment type="subcellular location">
    <subcellularLocation>
        <location evidence="1 9">Cell inner membrane</location>
        <topology evidence="1 9">Single-pass membrane protein</topology>
    </subcellularLocation>
</comment>
<keyword evidence="3 9" id="KW-0813">Transport</keyword>
<keyword evidence="6 9" id="KW-0812">Transmembrane</keyword>
<reference evidence="11 12" key="2">
    <citation type="submission" date="2018-05" db="EMBL/GenBank/DDBJ databases">
        <authorList>
            <person name="Lanie J.A."/>
            <person name="Ng W.-L."/>
            <person name="Kazmierczak K.M."/>
            <person name="Andrzejewski T.M."/>
            <person name="Davidsen T.M."/>
            <person name="Wayne K.J."/>
            <person name="Tettelin H."/>
            <person name="Glass J.I."/>
            <person name="Rusch D."/>
            <person name="Podicherti R."/>
            <person name="Tsui H.-C.T."/>
            <person name="Winkler M.E."/>
        </authorList>
    </citation>
    <scope>NUCLEOTIDE SEQUENCE [LARGE SCALE GENOMIC DNA]</scope>
    <source>
        <strain evidence="11 12">YBY</strain>
    </source>
</reference>
<dbReference type="EMBL" id="QEXO01000001">
    <property type="protein sequence ID" value="PWE16250.1"/>
    <property type="molecule type" value="Genomic_DNA"/>
</dbReference>
<dbReference type="Pfam" id="PF26002">
    <property type="entry name" value="Beta-barrel_AprE"/>
    <property type="match status" value="1"/>
</dbReference>
<dbReference type="GO" id="GO:0005886">
    <property type="term" value="C:plasma membrane"/>
    <property type="evidence" value="ECO:0007669"/>
    <property type="project" value="UniProtKB-SubCell"/>
</dbReference>
<dbReference type="PROSITE" id="PS00543">
    <property type="entry name" value="HLYD_FAMILY"/>
    <property type="match status" value="1"/>
</dbReference>
<dbReference type="AlphaFoldDB" id="A0A2U2BQG3"/>
<comment type="similarity">
    <text evidence="2 9">Belongs to the membrane fusion protein (MFP) (TC 8.A.1) family.</text>
</comment>
<dbReference type="PANTHER" id="PTHR30386:SF26">
    <property type="entry name" value="TRANSPORT PROTEIN COMB"/>
    <property type="match status" value="1"/>
</dbReference>
<dbReference type="Proteomes" id="UP000245216">
    <property type="component" value="Unassembled WGS sequence"/>
</dbReference>
<feature type="domain" description="AprE-like beta-barrel" evidence="10">
    <location>
        <begin position="304"/>
        <end position="397"/>
    </location>
</feature>
<reference evidence="11 12" key="1">
    <citation type="submission" date="2018-05" db="EMBL/GenBank/DDBJ databases">
        <title>Genome Sequence of an Efficient Indole-Degrading Bacterium, Alcaligenes sp.YBY.</title>
        <authorList>
            <person name="Yang B."/>
        </authorList>
    </citation>
    <scope>NUCLEOTIDE SEQUENCE [LARGE SCALE GENOMIC DNA]</scope>
    <source>
        <strain evidence="11 12">YBY</strain>
    </source>
</reference>
<dbReference type="InterPro" id="IPR058982">
    <property type="entry name" value="Beta-barrel_AprE"/>
</dbReference>
<proteinExistence type="inferred from homology"/>
<protein>
    <recommendedName>
        <fullName evidence="9">Membrane fusion protein (MFP) family protein</fullName>
    </recommendedName>
</protein>
<evidence type="ECO:0000256" key="7">
    <source>
        <dbReference type="ARBA" id="ARBA00022989"/>
    </source>
</evidence>
<evidence type="ECO:0000256" key="5">
    <source>
        <dbReference type="ARBA" id="ARBA00022519"/>
    </source>
</evidence>
<keyword evidence="8 9" id="KW-0472">Membrane</keyword>
<evidence type="ECO:0000256" key="4">
    <source>
        <dbReference type="ARBA" id="ARBA00022475"/>
    </source>
</evidence>
<gene>
    <name evidence="11" type="ORF">DF183_05890</name>
</gene>
<organism evidence="11 12">
    <name type="scientific">Alcaligenes faecalis</name>
    <dbReference type="NCBI Taxonomy" id="511"/>
    <lineage>
        <taxon>Bacteria</taxon>
        <taxon>Pseudomonadati</taxon>
        <taxon>Pseudomonadota</taxon>
        <taxon>Betaproteobacteria</taxon>
        <taxon>Burkholderiales</taxon>
        <taxon>Alcaligenaceae</taxon>
        <taxon>Alcaligenes</taxon>
    </lineage>
</organism>
<dbReference type="InterPro" id="IPR050739">
    <property type="entry name" value="MFP"/>
</dbReference>
<sequence>MTTKNSNKSKSTDKSDQSLDAVLLFDPNRDQHQYQDDVSEAQIVRSNRIIWFFGLLLVVLIAWAYFAELTEVSSGTGKIIPNSREQVIQSLEGGIISHLYVREGDIVEPQQILAQLDLTKTEANVGESAAKHRAAVASVARLEAEVNGTKLSFPESLNEFPSLIQAETRLYNTRQAGLNESISGLRQSLGIVSEELRLTQSLAKAGAASHVDVLKLQRQVSEIRLKITERQAEYMVKAREELARAKAEADSLEEVIRGRSDSLSRLTLRSPVRGVVKDIEVTTQGGVIPPNGRLMVIVPMEDQLLVEARISPRDIAFIRPGLEAKVKVTAYDYSIYGALNGEVVTVSPDTIQDEIKPEVFYYRAFIRTSEDALINEETGMRYPIVPGMIATVDIKTGEKTVFEYLMKPINRAQEAMRER</sequence>